<dbReference type="UniPathway" id="UPA00391"/>
<keyword evidence="5 8" id="KW-0408">Iron</keyword>
<feature type="binding site" evidence="8">
    <location>
        <position position="75"/>
    </location>
    <ligand>
        <name>S-adenosyl-L-methionine</name>
        <dbReference type="ChEBI" id="CHEBI:59789"/>
    </ligand>
</feature>
<dbReference type="Gene3D" id="3.20.20.70">
    <property type="entry name" value="Aldolase class I"/>
    <property type="match status" value="1"/>
</dbReference>
<feature type="binding site" evidence="8">
    <location>
        <begin position="15"/>
        <end position="17"/>
    </location>
    <ligand>
        <name>substrate</name>
    </ligand>
</feature>
<evidence type="ECO:0000256" key="6">
    <source>
        <dbReference type="ARBA" id="ARBA00023014"/>
    </source>
</evidence>
<organism evidence="10 11">
    <name type="scientific">Chlorobium ferrooxidans DSM 13031</name>
    <dbReference type="NCBI Taxonomy" id="377431"/>
    <lineage>
        <taxon>Bacteria</taxon>
        <taxon>Pseudomonadati</taxon>
        <taxon>Chlorobiota</taxon>
        <taxon>Chlorobiia</taxon>
        <taxon>Chlorobiales</taxon>
        <taxon>Chlorobiaceae</taxon>
        <taxon>Chlorobium/Pelodictyon group</taxon>
        <taxon>Chlorobium</taxon>
    </lineage>
</organism>
<name>Q0YUM3_9CHLB</name>
<dbReference type="HAMAP" id="MF_00917">
    <property type="entry name" value="QueE"/>
    <property type="match status" value="1"/>
</dbReference>
<dbReference type="GO" id="GO:1904047">
    <property type="term" value="F:S-adenosyl-L-methionine binding"/>
    <property type="evidence" value="ECO:0007669"/>
    <property type="project" value="UniProtKB-UniRule"/>
</dbReference>
<comment type="caution">
    <text evidence="8">Lacks conserved residue(s) required for the propagation of feature annotation.</text>
</comment>
<comment type="function">
    <text evidence="8">Catalyzes the complex heterocyclic radical-mediated conversion of 6-carboxy-5,6,7,8-tetrahydropterin (CPH4) to 7-carboxy-7-deazaguanine (CDG), a step common to the biosynthetic pathways of all 7-deazapurine-containing compounds.</text>
</comment>
<dbReference type="Pfam" id="PF04055">
    <property type="entry name" value="Radical_SAM"/>
    <property type="match status" value="1"/>
</dbReference>
<comment type="cofactor">
    <cofactor evidence="8">
        <name>[4Fe-4S] cluster</name>
        <dbReference type="ChEBI" id="CHEBI:49883"/>
    </cofactor>
    <text evidence="8">Binds 1 [4Fe-4S] cluster. The cluster is coordinated with 3 cysteines and an exchangeable S-adenosyl-L-methionine.</text>
</comment>
<dbReference type="GO" id="GO:0008616">
    <property type="term" value="P:tRNA queuosine(34) biosynthetic process"/>
    <property type="evidence" value="ECO:0007669"/>
    <property type="project" value="UniProtKB-UniRule"/>
</dbReference>
<dbReference type="SUPFAM" id="SSF102114">
    <property type="entry name" value="Radical SAM enzymes"/>
    <property type="match status" value="1"/>
</dbReference>
<dbReference type="PANTHER" id="PTHR42836:SF1">
    <property type="entry name" value="7-CARBOXY-7-DEAZAGUANINE SYNTHASE"/>
    <property type="match status" value="1"/>
</dbReference>
<comment type="cofactor">
    <cofactor evidence="8">
        <name>S-adenosyl-L-methionine</name>
        <dbReference type="ChEBI" id="CHEBI:59789"/>
    </cofactor>
    <text evidence="8">Binds 1 S-adenosyl-L-methionine per subunit.</text>
</comment>
<evidence type="ECO:0000313" key="10">
    <source>
        <dbReference type="EMBL" id="EAT60009.1"/>
    </source>
</evidence>
<dbReference type="Proteomes" id="UP000004162">
    <property type="component" value="Unassembled WGS sequence"/>
</dbReference>
<dbReference type="OrthoDB" id="9792276at2"/>
<dbReference type="PANTHER" id="PTHR42836">
    <property type="entry name" value="7-CARBOXY-7-DEAZAGUANINE SYNTHASE"/>
    <property type="match status" value="1"/>
</dbReference>
<feature type="binding site" evidence="8">
    <location>
        <position position="34"/>
    </location>
    <ligand>
        <name>[4Fe-4S] cluster</name>
        <dbReference type="ChEBI" id="CHEBI:49883"/>
        <note>4Fe-4S-S-AdoMet</note>
    </ligand>
</feature>
<evidence type="ECO:0000259" key="9">
    <source>
        <dbReference type="PROSITE" id="PS51918"/>
    </source>
</evidence>
<evidence type="ECO:0000256" key="2">
    <source>
        <dbReference type="ARBA" id="ARBA00022691"/>
    </source>
</evidence>
<evidence type="ECO:0000256" key="5">
    <source>
        <dbReference type="ARBA" id="ARBA00023004"/>
    </source>
</evidence>
<feature type="binding site" evidence="8">
    <location>
        <position position="38"/>
    </location>
    <ligand>
        <name>[4Fe-4S] cluster</name>
        <dbReference type="ChEBI" id="CHEBI:49883"/>
        <note>4Fe-4S-S-AdoMet</note>
    </ligand>
</feature>
<dbReference type="PIRSF" id="PIRSF000370">
    <property type="entry name" value="QueE"/>
    <property type="match status" value="1"/>
</dbReference>
<dbReference type="EC" id="4.3.99.3" evidence="8"/>
<protein>
    <recommendedName>
        <fullName evidence="8">7-carboxy-7-deazaguanine synthase</fullName>
        <shortName evidence="8">CDG synthase</shortName>
        <ecNumber evidence="8">4.3.99.3</ecNumber>
    </recommendedName>
    <alternativeName>
        <fullName evidence="8">Queuosine biosynthesis protein QueE</fullName>
    </alternativeName>
</protein>
<dbReference type="InterPro" id="IPR024924">
    <property type="entry name" value="7-CO-7-deazaguanine_synth-like"/>
</dbReference>
<keyword evidence="4 8" id="KW-0460">Magnesium</keyword>
<keyword evidence="7 8" id="KW-0456">Lyase</keyword>
<dbReference type="CDD" id="cd01335">
    <property type="entry name" value="Radical_SAM"/>
    <property type="match status" value="1"/>
</dbReference>
<keyword evidence="6 8" id="KW-0411">Iron-sulfur</keyword>
<evidence type="ECO:0000256" key="4">
    <source>
        <dbReference type="ARBA" id="ARBA00022842"/>
    </source>
</evidence>
<keyword evidence="1 8" id="KW-0004">4Fe-4S</keyword>
<evidence type="ECO:0000256" key="7">
    <source>
        <dbReference type="ARBA" id="ARBA00023239"/>
    </source>
</evidence>
<keyword evidence="3 8" id="KW-0479">Metal-binding</keyword>
<feature type="binding site" evidence="8">
    <location>
        <position position="41"/>
    </location>
    <ligand>
        <name>[4Fe-4S] cluster</name>
        <dbReference type="ChEBI" id="CHEBI:49883"/>
        <note>4Fe-4S-S-AdoMet</note>
    </ligand>
</feature>
<gene>
    <name evidence="8" type="primary">queE</name>
    <name evidence="10" type="ORF">CferDRAFT_2016</name>
</gene>
<dbReference type="EMBL" id="AASE01000001">
    <property type="protein sequence ID" value="EAT60009.1"/>
    <property type="molecule type" value="Genomic_DNA"/>
</dbReference>
<keyword evidence="2 8" id="KW-0949">S-adenosyl-L-methionine</keyword>
<comment type="caution">
    <text evidence="10">The sequence shown here is derived from an EMBL/GenBank/DDBJ whole genome shotgun (WGS) entry which is preliminary data.</text>
</comment>
<evidence type="ECO:0000256" key="8">
    <source>
        <dbReference type="HAMAP-Rule" id="MF_00917"/>
    </source>
</evidence>
<dbReference type="GO" id="GO:0051539">
    <property type="term" value="F:4 iron, 4 sulfur cluster binding"/>
    <property type="evidence" value="ECO:0007669"/>
    <property type="project" value="UniProtKB-UniRule"/>
</dbReference>
<dbReference type="RefSeq" id="WP_006365283.1">
    <property type="nucleotide sequence ID" value="NZ_AASE01000001.1"/>
</dbReference>
<evidence type="ECO:0000256" key="3">
    <source>
        <dbReference type="ARBA" id="ARBA00022723"/>
    </source>
</evidence>
<dbReference type="AlphaFoldDB" id="Q0YUM3"/>
<dbReference type="PROSITE" id="PS51918">
    <property type="entry name" value="RADICAL_SAM"/>
    <property type="match status" value="1"/>
</dbReference>
<evidence type="ECO:0000256" key="1">
    <source>
        <dbReference type="ARBA" id="ARBA00022485"/>
    </source>
</evidence>
<dbReference type="GO" id="GO:0016840">
    <property type="term" value="F:carbon-nitrogen lyase activity"/>
    <property type="evidence" value="ECO:0007669"/>
    <property type="project" value="UniProtKB-UniRule"/>
</dbReference>
<comment type="pathway">
    <text evidence="8">Purine metabolism; 7-cyano-7-deazaguanine biosynthesis.</text>
</comment>
<dbReference type="InterPro" id="IPR007197">
    <property type="entry name" value="rSAM"/>
</dbReference>
<comment type="subunit">
    <text evidence="8">Homodimer.</text>
</comment>
<feature type="binding site" evidence="8">
    <location>
        <position position="73"/>
    </location>
    <ligand>
        <name>substrate</name>
    </ligand>
</feature>
<sequence>MSTPTLNISEIFHSIQGESSYAGWPCTFIRLAGCGHGCRHCDTAYAEHPGREMNIEEIIERVVELGAPLVEITGGEPLLQEEVYPLMEKLCNRWKERVLLETGGFLSVAKADPRVHKIIDLKPPSTGVSDKNNPENIALALKQKDHANRLIELKIVVADREDYLWARELLTRTGLPDACTVMMGVAFGMLEPVNLANWILEDRLNVRMQLQLHKYIWDPGRRGV</sequence>
<reference evidence="10 11" key="2">
    <citation type="submission" date="2006-07" db="EMBL/GenBank/DDBJ databases">
        <title>Sequencing of the draft genome and assembly of Chlorobium ferroxidans DSM 13031.</title>
        <authorList>
            <consortium name="US DOE Joint Genome Institute (JGI-PGF)"/>
            <person name="Copeland A."/>
            <person name="Lucas S."/>
            <person name="Lapidus A."/>
            <person name="Barry K."/>
            <person name="Glavina del Rio T."/>
            <person name="Dalin E."/>
            <person name="Tice H."/>
            <person name="Bruce D."/>
            <person name="Pitluck S."/>
            <person name="Richardson P."/>
        </authorList>
    </citation>
    <scope>NUCLEOTIDE SEQUENCE [LARGE SCALE GENOMIC DNA]</scope>
    <source>
        <strain evidence="10 11">DSM 13031</strain>
    </source>
</reference>
<dbReference type="InterPro" id="IPR013785">
    <property type="entry name" value="Aldolase_TIM"/>
</dbReference>
<dbReference type="InterPro" id="IPR058240">
    <property type="entry name" value="rSAM_sf"/>
</dbReference>
<evidence type="ECO:0000313" key="11">
    <source>
        <dbReference type="Proteomes" id="UP000004162"/>
    </source>
</evidence>
<keyword evidence="11" id="KW-1185">Reference proteome</keyword>
<dbReference type="GO" id="GO:0000287">
    <property type="term" value="F:magnesium ion binding"/>
    <property type="evidence" value="ECO:0007669"/>
    <property type="project" value="UniProtKB-UniRule"/>
</dbReference>
<proteinExistence type="inferred from homology"/>
<reference evidence="10 11" key="1">
    <citation type="submission" date="2006-07" db="EMBL/GenBank/DDBJ databases">
        <title>Annotation of the draft genome assembly of Chlorobium ferroxidans DSM 13031.</title>
        <authorList>
            <consortium name="US DOE Joint Genome Institute (JGI-ORNL)"/>
            <person name="Larimer F."/>
            <person name="Land M."/>
            <person name="Hauser L."/>
        </authorList>
    </citation>
    <scope>NUCLEOTIDE SEQUENCE [LARGE SCALE GENOMIC DNA]</scope>
    <source>
        <strain evidence="10 11">DSM 13031</strain>
    </source>
</reference>
<keyword evidence="8" id="KW-0671">Queuosine biosynthesis</keyword>
<comment type="similarity">
    <text evidence="8">Belongs to the radical SAM superfamily. 7-carboxy-7-deazaguanine synthase family.</text>
</comment>
<feature type="binding site" evidence="8">
    <location>
        <position position="43"/>
    </location>
    <ligand>
        <name>Mg(2+)</name>
        <dbReference type="ChEBI" id="CHEBI:18420"/>
    </ligand>
</feature>
<comment type="cofactor">
    <cofactor evidence="8">
        <name>Mg(2+)</name>
        <dbReference type="ChEBI" id="CHEBI:18420"/>
    </cofactor>
</comment>
<feature type="domain" description="Radical SAM core" evidence="9">
    <location>
        <begin position="21"/>
        <end position="219"/>
    </location>
</feature>
<feature type="binding site" evidence="8">
    <location>
        <position position="30"/>
    </location>
    <ligand>
        <name>substrate</name>
    </ligand>
</feature>
<comment type="catalytic activity">
    <reaction evidence="8">
        <text>6-carboxy-5,6,7,8-tetrahydropterin + H(+) = 7-carboxy-7-carbaguanine + NH4(+)</text>
        <dbReference type="Rhea" id="RHEA:27974"/>
        <dbReference type="ChEBI" id="CHEBI:15378"/>
        <dbReference type="ChEBI" id="CHEBI:28938"/>
        <dbReference type="ChEBI" id="CHEBI:61032"/>
        <dbReference type="ChEBI" id="CHEBI:61036"/>
        <dbReference type="EC" id="4.3.99.3"/>
    </reaction>
</comment>
<dbReference type="SFLD" id="SFLDS00029">
    <property type="entry name" value="Radical_SAM"/>
    <property type="match status" value="1"/>
</dbReference>
<accession>Q0YUM3</accession>